<sequence>MTPYRLASSARRCFPSTASITAGGACIGLLIYSPASSCATEAANPSPTSAINSSGRPPRRRRPPVFGSSVPIITSRGISTTMTTTSIETVDREDCPLCKKFGSGPCGKVFQQWLSCTDANPGKDESGEPLHLTKCAIFAEKLAVCIDTNAEYYANDENDGSTEDVDATNNSELKDAWSDFVREMEDGIKGHQYKLQSFPEKLQPTIHVKLSSKMGASYFKPQMENGASIISAYILDDRGNVLAAGAKDDMDMGSRFGCVLRFEVSDRMQSATCRAIYDEESGSDVTVYSKTFLVPKR</sequence>
<proteinExistence type="predicted"/>
<feature type="domain" description="GCK" evidence="2">
    <location>
        <begin position="93"/>
        <end position="165"/>
    </location>
</feature>
<dbReference type="Gene3D" id="1.10.287.2900">
    <property type="match status" value="1"/>
</dbReference>
<dbReference type="AlphaFoldDB" id="B8C9I7"/>
<organism evidence="3 4">
    <name type="scientific">Thalassiosira pseudonana</name>
    <name type="common">Marine diatom</name>
    <name type="synonym">Cyclotella nana</name>
    <dbReference type="NCBI Taxonomy" id="35128"/>
    <lineage>
        <taxon>Eukaryota</taxon>
        <taxon>Sar</taxon>
        <taxon>Stramenopiles</taxon>
        <taxon>Ochrophyta</taxon>
        <taxon>Bacillariophyta</taxon>
        <taxon>Coscinodiscophyceae</taxon>
        <taxon>Thalassiosirophycidae</taxon>
        <taxon>Thalassiosirales</taxon>
        <taxon>Thalassiosiraceae</taxon>
        <taxon>Thalassiosira</taxon>
    </lineage>
</organism>
<dbReference type="SMART" id="SM01227">
    <property type="entry name" value="GCK"/>
    <property type="match status" value="1"/>
</dbReference>
<dbReference type="PANTHER" id="PTHR34357">
    <property type="entry name" value="F7A19.14 PROTEIN-RELATED"/>
    <property type="match status" value="1"/>
</dbReference>
<reference evidence="3 4" key="2">
    <citation type="journal article" date="2008" name="Nature">
        <title>The Phaeodactylum genome reveals the evolutionary history of diatom genomes.</title>
        <authorList>
            <person name="Bowler C."/>
            <person name="Allen A.E."/>
            <person name="Badger J.H."/>
            <person name="Grimwood J."/>
            <person name="Jabbari K."/>
            <person name="Kuo A."/>
            <person name="Maheswari U."/>
            <person name="Martens C."/>
            <person name="Maumus F."/>
            <person name="Otillar R.P."/>
            <person name="Rayko E."/>
            <person name="Salamov A."/>
            <person name="Vandepoele K."/>
            <person name="Beszteri B."/>
            <person name="Gruber A."/>
            <person name="Heijde M."/>
            <person name="Katinka M."/>
            <person name="Mock T."/>
            <person name="Valentin K."/>
            <person name="Verret F."/>
            <person name="Berges J.A."/>
            <person name="Brownlee C."/>
            <person name="Cadoret J.P."/>
            <person name="Chiovitti A."/>
            <person name="Choi C.J."/>
            <person name="Coesel S."/>
            <person name="De Martino A."/>
            <person name="Detter J.C."/>
            <person name="Durkin C."/>
            <person name="Falciatore A."/>
            <person name="Fournet J."/>
            <person name="Haruta M."/>
            <person name="Huysman M.J."/>
            <person name="Jenkins B.D."/>
            <person name="Jiroutova K."/>
            <person name="Jorgensen R.E."/>
            <person name="Joubert Y."/>
            <person name="Kaplan A."/>
            <person name="Kroger N."/>
            <person name="Kroth P.G."/>
            <person name="La Roche J."/>
            <person name="Lindquist E."/>
            <person name="Lommer M."/>
            <person name="Martin-Jezequel V."/>
            <person name="Lopez P.J."/>
            <person name="Lucas S."/>
            <person name="Mangogna M."/>
            <person name="McGinnis K."/>
            <person name="Medlin L.K."/>
            <person name="Montsant A."/>
            <person name="Oudot-Le Secq M.P."/>
            <person name="Napoli C."/>
            <person name="Obornik M."/>
            <person name="Parker M.S."/>
            <person name="Petit J.L."/>
            <person name="Porcel B.M."/>
            <person name="Poulsen N."/>
            <person name="Robison M."/>
            <person name="Rychlewski L."/>
            <person name="Rynearson T.A."/>
            <person name="Schmutz J."/>
            <person name="Shapiro H."/>
            <person name="Siaut M."/>
            <person name="Stanley M."/>
            <person name="Sussman M.R."/>
            <person name="Taylor A.R."/>
            <person name="Vardi A."/>
            <person name="von Dassow P."/>
            <person name="Vyverman W."/>
            <person name="Willis A."/>
            <person name="Wyrwicz L.S."/>
            <person name="Rokhsar D.S."/>
            <person name="Weissenbach J."/>
            <person name="Armbrust E.V."/>
            <person name="Green B.R."/>
            <person name="Van de Peer Y."/>
            <person name="Grigoriev I.V."/>
        </authorList>
    </citation>
    <scope>NUCLEOTIDE SEQUENCE [LARGE SCALE GENOMIC DNA]</scope>
    <source>
        <strain evidence="3 4">CCMP1335</strain>
    </source>
</reference>
<dbReference type="EMBL" id="CM000646">
    <property type="protein sequence ID" value="EED89866.1"/>
    <property type="molecule type" value="Genomic_DNA"/>
</dbReference>
<reference evidence="3 4" key="1">
    <citation type="journal article" date="2004" name="Science">
        <title>The genome of the diatom Thalassiosira pseudonana: ecology, evolution, and metabolism.</title>
        <authorList>
            <person name="Armbrust E.V."/>
            <person name="Berges J.A."/>
            <person name="Bowler C."/>
            <person name="Green B.R."/>
            <person name="Martinez D."/>
            <person name="Putnam N.H."/>
            <person name="Zhou S."/>
            <person name="Allen A.E."/>
            <person name="Apt K.E."/>
            <person name="Bechner M."/>
            <person name="Brzezinski M.A."/>
            <person name="Chaal B.K."/>
            <person name="Chiovitti A."/>
            <person name="Davis A.K."/>
            <person name="Demarest M.S."/>
            <person name="Detter J.C."/>
            <person name="Glavina T."/>
            <person name="Goodstein D."/>
            <person name="Hadi M.Z."/>
            <person name="Hellsten U."/>
            <person name="Hildebrand M."/>
            <person name="Jenkins B.D."/>
            <person name="Jurka J."/>
            <person name="Kapitonov V.V."/>
            <person name="Kroger N."/>
            <person name="Lau W.W."/>
            <person name="Lane T.W."/>
            <person name="Larimer F.W."/>
            <person name="Lippmeier J.C."/>
            <person name="Lucas S."/>
            <person name="Medina M."/>
            <person name="Montsant A."/>
            <person name="Obornik M."/>
            <person name="Parker M.S."/>
            <person name="Palenik B."/>
            <person name="Pazour G.J."/>
            <person name="Richardson P.M."/>
            <person name="Rynearson T.A."/>
            <person name="Saito M.A."/>
            <person name="Schwartz D.C."/>
            <person name="Thamatrakoln K."/>
            <person name="Valentin K."/>
            <person name="Vardi A."/>
            <person name="Wilkerson F.P."/>
            <person name="Rokhsar D.S."/>
        </authorList>
    </citation>
    <scope>NUCLEOTIDE SEQUENCE [LARGE SCALE GENOMIC DNA]</scope>
    <source>
        <strain evidence="3 4">CCMP1335</strain>
    </source>
</reference>
<dbReference type="RefSeq" id="XP_002292670.1">
    <property type="nucleotide sequence ID" value="XM_002292634.1"/>
</dbReference>
<feature type="compositionally biased region" description="Polar residues" evidence="1">
    <location>
        <begin position="41"/>
        <end position="55"/>
    </location>
</feature>
<evidence type="ECO:0000259" key="2">
    <source>
        <dbReference type="SMART" id="SM01227"/>
    </source>
</evidence>
<dbReference type="PANTHER" id="PTHR34357:SF2">
    <property type="entry name" value="F26F24.3-RELATED"/>
    <property type="match status" value="1"/>
</dbReference>
<dbReference type="InParanoid" id="B8C9I7"/>
<dbReference type="InterPro" id="IPR012891">
    <property type="entry name" value="GCK_dom"/>
</dbReference>
<dbReference type="HOGENOM" id="CLU_938391_0_0_1"/>
<dbReference type="KEGG" id="tps:THAPSDRAFT_263682"/>
<protein>
    <recommendedName>
        <fullName evidence="2">GCK domain-containing protein</fullName>
    </recommendedName>
</protein>
<dbReference type="eggNOG" id="ENOG502R2EA">
    <property type="taxonomic scope" value="Eukaryota"/>
</dbReference>
<dbReference type="PROSITE" id="PS51257">
    <property type="entry name" value="PROKAR_LIPOPROTEIN"/>
    <property type="match status" value="1"/>
</dbReference>
<gene>
    <name evidence="3" type="ORF">THAPSDRAFT_263682</name>
</gene>
<evidence type="ECO:0000313" key="3">
    <source>
        <dbReference type="EMBL" id="EED89866.1"/>
    </source>
</evidence>
<dbReference type="Pfam" id="PF07802">
    <property type="entry name" value="GCK"/>
    <property type="match status" value="1"/>
</dbReference>
<keyword evidence="4" id="KW-1185">Reference proteome</keyword>
<dbReference type="Proteomes" id="UP000001449">
    <property type="component" value="Chromosome 10"/>
</dbReference>
<feature type="region of interest" description="Disordered" evidence="1">
    <location>
        <begin position="41"/>
        <end position="67"/>
    </location>
</feature>
<name>B8C9I7_THAPS</name>
<dbReference type="PaxDb" id="35128-Thaps263682"/>
<feature type="non-terminal residue" evidence="3">
    <location>
        <position position="297"/>
    </location>
</feature>
<accession>B8C9I7</accession>
<dbReference type="GeneID" id="7445911"/>
<evidence type="ECO:0000313" key="4">
    <source>
        <dbReference type="Proteomes" id="UP000001449"/>
    </source>
</evidence>
<evidence type="ECO:0000256" key="1">
    <source>
        <dbReference type="SAM" id="MobiDB-lite"/>
    </source>
</evidence>